<evidence type="ECO:0000313" key="2">
    <source>
        <dbReference type="EMBL" id="CAD9487176.1"/>
    </source>
</evidence>
<feature type="region of interest" description="Disordered" evidence="1">
    <location>
        <begin position="1"/>
        <end position="64"/>
    </location>
</feature>
<dbReference type="EMBL" id="HBGU01048291">
    <property type="protein sequence ID" value="CAD9487176.1"/>
    <property type="molecule type" value="Transcribed_RNA"/>
</dbReference>
<feature type="compositionally biased region" description="Low complexity" evidence="1">
    <location>
        <begin position="25"/>
        <end position="36"/>
    </location>
</feature>
<gene>
    <name evidence="2" type="ORF">CBRE1094_LOCUS26301</name>
</gene>
<evidence type="ECO:0000256" key="1">
    <source>
        <dbReference type="SAM" id="MobiDB-lite"/>
    </source>
</evidence>
<protein>
    <submittedName>
        <fullName evidence="2">Uncharacterized protein</fullName>
    </submittedName>
</protein>
<proteinExistence type="predicted"/>
<organism evidence="2">
    <name type="scientific">Haptolina brevifila</name>
    <dbReference type="NCBI Taxonomy" id="156173"/>
    <lineage>
        <taxon>Eukaryota</taxon>
        <taxon>Haptista</taxon>
        <taxon>Haptophyta</taxon>
        <taxon>Prymnesiophyceae</taxon>
        <taxon>Prymnesiales</taxon>
        <taxon>Prymnesiaceae</taxon>
        <taxon>Haptolina</taxon>
    </lineage>
</organism>
<feature type="compositionally biased region" description="Polar residues" evidence="1">
    <location>
        <begin position="275"/>
        <end position="287"/>
    </location>
</feature>
<name>A0A7S2MJJ1_9EUKA</name>
<sequence>MSGRPGLSRGGNANFGESGRGGFPSSGAASSGYHTPSDSRRDTSDARRDSPDSRKSSHSARSNKNDPGLWVKFALPLTKCVKAVTIEIQRCYGRVVLPCYPASTELEANRLKFALTGAPSTGARRASFAFAAADADKAFKSADIDGDEVLSTAEVMRLEGMPELAKFARTGRLLTAFDDHFAENQGIDLLHFKEMHYRMNKTCQALMREGDTDAAKGELLMLYSVVEMLEEKVIKLQRELASKEAMEEACNKTLKNMEEIERAVHGTRQLMKSAQQKMTAQTNQARSNKLRDMM</sequence>
<accession>A0A7S2MJJ1</accession>
<feature type="region of interest" description="Disordered" evidence="1">
    <location>
        <begin position="275"/>
        <end position="294"/>
    </location>
</feature>
<dbReference type="AlphaFoldDB" id="A0A7S2MJJ1"/>
<feature type="compositionally biased region" description="Basic and acidic residues" evidence="1">
    <location>
        <begin position="37"/>
        <end position="55"/>
    </location>
</feature>
<reference evidence="2" key="1">
    <citation type="submission" date="2021-01" db="EMBL/GenBank/DDBJ databases">
        <authorList>
            <person name="Corre E."/>
            <person name="Pelletier E."/>
            <person name="Niang G."/>
            <person name="Scheremetjew M."/>
            <person name="Finn R."/>
            <person name="Kale V."/>
            <person name="Holt S."/>
            <person name="Cochrane G."/>
            <person name="Meng A."/>
            <person name="Brown T."/>
            <person name="Cohen L."/>
        </authorList>
    </citation>
    <scope>NUCLEOTIDE SEQUENCE</scope>
    <source>
        <strain evidence="2">UTEX LB 985</strain>
    </source>
</reference>